<organism evidence="2">
    <name type="scientific">marine sediment metagenome</name>
    <dbReference type="NCBI Taxonomy" id="412755"/>
    <lineage>
        <taxon>unclassified sequences</taxon>
        <taxon>metagenomes</taxon>
        <taxon>ecological metagenomes</taxon>
    </lineage>
</organism>
<name>A0A0F9KRR5_9ZZZZ</name>
<sequence length="55" mass="6441">MPNFIKDYANKWKNMVTTYSPKAWSFVSFFLPLMAIPLAVEGVKYVAKKVKERKK</sequence>
<gene>
    <name evidence="2" type="ORF">LCGC14_1669720</name>
</gene>
<dbReference type="AlphaFoldDB" id="A0A0F9KRR5"/>
<keyword evidence="1" id="KW-1133">Transmembrane helix</keyword>
<evidence type="ECO:0000313" key="2">
    <source>
        <dbReference type="EMBL" id="KKM18040.1"/>
    </source>
</evidence>
<dbReference type="EMBL" id="LAZR01014316">
    <property type="protein sequence ID" value="KKM18040.1"/>
    <property type="molecule type" value="Genomic_DNA"/>
</dbReference>
<protein>
    <submittedName>
        <fullName evidence="2">Uncharacterized protein</fullName>
    </submittedName>
</protein>
<accession>A0A0F9KRR5</accession>
<proteinExistence type="predicted"/>
<feature type="transmembrane region" description="Helical" evidence="1">
    <location>
        <begin position="23"/>
        <end position="47"/>
    </location>
</feature>
<keyword evidence="1" id="KW-0812">Transmembrane</keyword>
<reference evidence="2" key="1">
    <citation type="journal article" date="2015" name="Nature">
        <title>Complex archaea that bridge the gap between prokaryotes and eukaryotes.</title>
        <authorList>
            <person name="Spang A."/>
            <person name="Saw J.H."/>
            <person name="Jorgensen S.L."/>
            <person name="Zaremba-Niedzwiedzka K."/>
            <person name="Martijn J."/>
            <person name="Lind A.E."/>
            <person name="van Eijk R."/>
            <person name="Schleper C."/>
            <person name="Guy L."/>
            <person name="Ettema T.J."/>
        </authorList>
    </citation>
    <scope>NUCLEOTIDE SEQUENCE</scope>
</reference>
<keyword evidence="1" id="KW-0472">Membrane</keyword>
<comment type="caution">
    <text evidence="2">The sequence shown here is derived from an EMBL/GenBank/DDBJ whole genome shotgun (WGS) entry which is preliminary data.</text>
</comment>
<evidence type="ECO:0000256" key="1">
    <source>
        <dbReference type="SAM" id="Phobius"/>
    </source>
</evidence>